<dbReference type="RefSeq" id="WP_341410414.1">
    <property type="nucleotide sequence ID" value="NZ_JBBUTH010000004.1"/>
</dbReference>
<dbReference type="InterPro" id="IPR058627">
    <property type="entry name" value="MdtA-like_C"/>
</dbReference>
<dbReference type="Gene3D" id="2.40.420.20">
    <property type="match status" value="1"/>
</dbReference>
<dbReference type="Proteomes" id="UP001365405">
    <property type="component" value="Unassembled WGS sequence"/>
</dbReference>
<feature type="domain" description="Multidrug resistance protein MdtA-like C-terminal permuted SH3" evidence="2">
    <location>
        <begin position="277"/>
        <end position="335"/>
    </location>
</feature>
<evidence type="ECO:0000313" key="3">
    <source>
        <dbReference type="EMBL" id="MEK8050751.1"/>
    </source>
</evidence>
<dbReference type="NCBIfam" id="TIGR01730">
    <property type="entry name" value="RND_mfp"/>
    <property type="match status" value="1"/>
</dbReference>
<evidence type="ECO:0000259" key="2">
    <source>
        <dbReference type="Pfam" id="PF25967"/>
    </source>
</evidence>
<dbReference type="EMBL" id="JBBUTH010000004">
    <property type="protein sequence ID" value="MEK8050751.1"/>
    <property type="molecule type" value="Genomic_DNA"/>
</dbReference>
<evidence type="ECO:0000256" key="1">
    <source>
        <dbReference type="ARBA" id="ARBA00009477"/>
    </source>
</evidence>
<organism evidence="3 4">
    <name type="scientific">Pseudaquabacterium inlustre</name>
    <dbReference type="NCBI Taxonomy" id="2984192"/>
    <lineage>
        <taxon>Bacteria</taxon>
        <taxon>Pseudomonadati</taxon>
        <taxon>Pseudomonadota</taxon>
        <taxon>Betaproteobacteria</taxon>
        <taxon>Burkholderiales</taxon>
        <taxon>Sphaerotilaceae</taxon>
        <taxon>Pseudaquabacterium</taxon>
    </lineage>
</organism>
<dbReference type="Gene3D" id="2.40.50.100">
    <property type="match status" value="1"/>
</dbReference>
<dbReference type="PANTHER" id="PTHR30469">
    <property type="entry name" value="MULTIDRUG RESISTANCE PROTEIN MDTA"/>
    <property type="match status" value="1"/>
</dbReference>
<keyword evidence="4" id="KW-1185">Reference proteome</keyword>
<dbReference type="Gene3D" id="1.10.287.470">
    <property type="entry name" value="Helix hairpin bin"/>
    <property type="match status" value="1"/>
</dbReference>
<proteinExistence type="inferred from homology"/>
<comment type="caution">
    <text evidence="3">The sequence shown here is derived from an EMBL/GenBank/DDBJ whole genome shotgun (WGS) entry which is preliminary data.</text>
</comment>
<dbReference type="SUPFAM" id="SSF111369">
    <property type="entry name" value="HlyD-like secretion proteins"/>
    <property type="match status" value="1"/>
</dbReference>
<accession>A0ABU9CGA5</accession>
<reference evidence="3 4" key="1">
    <citation type="submission" date="2024-04" db="EMBL/GenBank/DDBJ databases">
        <title>Novel species of the genus Ideonella isolated from streams.</title>
        <authorList>
            <person name="Lu H."/>
        </authorList>
    </citation>
    <scope>NUCLEOTIDE SEQUENCE [LARGE SCALE GENOMIC DNA]</scope>
    <source>
        <strain evidence="3 4">DXS22W</strain>
    </source>
</reference>
<dbReference type="PANTHER" id="PTHR30469:SF18">
    <property type="entry name" value="RESISTANCE-NODULATION-CELL DIVISION (RND) EFFLUX MEMBRANE FUSION PROTEIN-RELATED"/>
    <property type="match status" value="1"/>
</dbReference>
<protein>
    <submittedName>
        <fullName evidence="3">Efflux RND transporter periplasmic adaptor subunit</fullName>
    </submittedName>
</protein>
<gene>
    <name evidence="3" type="ORF">AACH10_10920</name>
</gene>
<sequence length="372" mass="38287">MLALPLLWACSPPPPAEAPLRAVRTMTVQPGQAGLTHEYAAEIRARVESRLGFQVGGKLVERMVNLGDQVAAGRALARIDTRDLALGQQAARAAVQAAQVQVELNQADFQRYKELKDKGFISGAELERRETTLKASRAALEQARAQAGVQDNQAGYAVLTAGASGVITSVDAEPGAVLAAGTPVLRLAHDGPRDAVFSVPEDRVDSVRALLGKPGALALKPWGAADAPVPATVREVAAAADAATRTFLVKADIGQAALRLGQTATVAITAPKAGAVIKLPLQAVFERGGQPMVWRVDRASMQVQARPVTVAGAEGNLVLIGAGLAAGESVVTAGVHTLNEGQKVRWYQEPGAVAASGASAAAASPSAPAASR</sequence>
<dbReference type="Pfam" id="PF25967">
    <property type="entry name" value="RND-MFP_C"/>
    <property type="match status" value="1"/>
</dbReference>
<evidence type="ECO:0000313" key="4">
    <source>
        <dbReference type="Proteomes" id="UP001365405"/>
    </source>
</evidence>
<name>A0ABU9CGA5_9BURK</name>
<dbReference type="InterPro" id="IPR006143">
    <property type="entry name" value="RND_pump_MFP"/>
</dbReference>
<dbReference type="Gene3D" id="2.40.30.170">
    <property type="match status" value="1"/>
</dbReference>
<comment type="similarity">
    <text evidence="1">Belongs to the membrane fusion protein (MFP) (TC 8.A.1) family.</text>
</comment>